<dbReference type="InterPro" id="IPR011009">
    <property type="entry name" value="Kinase-like_dom_sf"/>
</dbReference>
<dbReference type="PANTHER" id="PTHR12984:SF16">
    <property type="entry name" value="BLACK MATCH, ISOFORM H"/>
    <property type="match status" value="1"/>
</dbReference>
<feature type="compositionally biased region" description="Low complexity" evidence="2">
    <location>
        <begin position="696"/>
        <end position="711"/>
    </location>
</feature>
<dbReference type="SUPFAM" id="SSF56112">
    <property type="entry name" value="Protein kinase-like (PK-like)"/>
    <property type="match status" value="1"/>
</dbReference>
<evidence type="ECO:0000313" key="4">
    <source>
        <dbReference type="Proteomes" id="UP000749559"/>
    </source>
</evidence>
<comment type="similarity">
    <text evidence="1">Belongs to the protein kinase superfamily.</text>
</comment>
<dbReference type="SUPFAM" id="SSF48371">
    <property type="entry name" value="ARM repeat"/>
    <property type="match status" value="1"/>
</dbReference>
<feature type="compositionally biased region" description="Basic and acidic residues" evidence="2">
    <location>
        <begin position="725"/>
        <end position="767"/>
    </location>
</feature>
<dbReference type="PROSITE" id="PS50011">
    <property type="entry name" value="PROTEIN_KINASE_DOM"/>
    <property type="match status" value="1"/>
</dbReference>
<dbReference type="OrthoDB" id="79687at2759"/>
<comment type="caution">
    <text evidence="3">The sequence shown here is derived from an EMBL/GenBank/DDBJ whole genome shotgun (WGS) entry which is preliminary data.</text>
</comment>
<evidence type="ECO:0000256" key="1">
    <source>
        <dbReference type="ARBA" id="ARBA00038349"/>
    </source>
</evidence>
<dbReference type="InterPro" id="IPR016024">
    <property type="entry name" value="ARM-type_fold"/>
</dbReference>
<dbReference type="Proteomes" id="UP000749559">
    <property type="component" value="Unassembled WGS sequence"/>
</dbReference>
<dbReference type="PANTHER" id="PTHR12984">
    <property type="entry name" value="SCY1-RELATED S/T PROTEIN KINASE-LIKE"/>
    <property type="match status" value="1"/>
</dbReference>
<dbReference type="SMART" id="SM00220">
    <property type="entry name" value="S_TKc"/>
    <property type="match status" value="1"/>
</dbReference>
<dbReference type="Gene3D" id="1.25.10.10">
    <property type="entry name" value="Leucine-rich Repeat Variant"/>
    <property type="match status" value="1"/>
</dbReference>
<name>A0A8J1TR61_OWEFU</name>
<evidence type="ECO:0000256" key="2">
    <source>
        <dbReference type="SAM" id="MobiDB-lite"/>
    </source>
</evidence>
<protein>
    <submittedName>
        <fullName evidence="3">Uncharacterized protein</fullName>
    </submittedName>
</protein>
<dbReference type="GO" id="GO:0005524">
    <property type="term" value="F:ATP binding"/>
    <property type="evidence" value="ECO:0007669"/>
    <property type="project" value="InterPro"/>
</dbReference>
<dbReference type="EMBL" id="CAIIXF020000001">
    <property type="protein sequence ID" value="CAH1775962.1"/>
    <property type="molecule type" value="Genomic_DNA"/>
</dbReference>
<accession>A0A8J1TR61</accession>
<reference evidence="3" key="1">
    <citation type="submission" date="2022-03" db="EMBL/GenBank/DDBJ databases">
        <authorList>
            <person name="Martin C."/>
        </authorList>
    </citation>
    <scope>NUCLEOTIDE SEQUENCE</scope>
</reference>
<proteinExistence type="inferred from homology"/>
<dbReference type="AlphaFoldDB" id="A0A8J1TR61"/>
<feature type="region of interest" description="Disordered" evidence="2">
    <location>
        <begin position="779"/>
        <end position="803"/>
    </location>
</feature>
<dbReference type="InterPro" id="IPR000719">
    <property type="entry name" value="Prot_kinase_dom"/>
</dbReference>
<feature type="compositionally biased region" description="Polar residues" evidence="2">
    <location>
        <begin position="674"/>
        <end position="684"/>
    </location>
</feature>
<evidence type="ECO:0000313" key="3">
    <source>
        <dbReference type="EMBL" id="CAH1775962.1"/>
    </source>
</evidence>
<keyword evidence="4" id="KW-1185">Reference proteome</keyword>
<organism evidence="3 4">
    <name type="scientific">Owenia fusiformis</name>
    <name type="common">Polychaete worm</name>
    <dbReference type="NCBI Taxonomy" id="6347"/>
    <lineage>
        <taxon>Eukaryota</taxon>
        <taxon>Metazoa</taxon>
        <taxon>Spiralia</taxon>
        <taxon>Lophotrochozoa</taxon>
        <taxon>Annelida</taxon>
        <taxon>Polychaeta</taxon>
        <taxon>Sedentaria</taxon>
        <taxon>Canalipalpata</taxon>
        <taxon>Sabellida</taxon>
        <taxon>Oweniida</taxon>
        <taxon>Oweniidae</taxon>
        <taxon>Owenia</taxon>
    </lineage>
</organism>
<dbReference type="CDD" id="cd14011">
    <property type="entry name" value="PK_SCY1_like"/>
    <property type="match status" value="1"/>
</dbReference>
<dbReference type="InterPro" id="IPR051177">
    <property type="entry name" value="CIK-Related_Protein"/>
</dbReference>
<dbReference type="Gene3D" id="3.30.200.20">
    <property type="entry name" value="Phosphorylase Kinase, domain 1"/>
    <property type="match status" value="1"/>
</dbReference>
<gene>
    <name evidence="3" type="ORF">OFUS_LOCUS3195</name>
</gene>
<dbReference type="GO" id="GO:0004672">
    <property type="term" value="F:protein kinase activity"/>
    <property type="evidence" value="ECO:0007669"/>
    <property type="project" value="InterPro"/>
</dbReference>
<dbReference type="Gene3D" id="1.10.510.10">
    <property type="entry name" value="Transferase(Phosphotransferase) domain 1"/>
    <property type="match status" value="1"/>
</dbReference>
<feature type="region of interest" description="Disordered" evidence="2">
    <location>
        <begin position="660"/>
        <end position="767"/>
    </location>
</feature>
<sequence>MLSIIKQSLSSDESNPICKFFQLTRHAASAGPEMAWKIYDAQRISDGQYASVFLFEKKIADKLHKPKRREAVTEILRREVRHLEEFKHPRFLKVIHPLEECNDSLAFACESVIASVANKLGNHERAPNTIAQDMKALQFTEIEVKFGVLQLSEALNYLHNVEQLIHGNVCPQSIVITKRGTWKLAGLGFVAKATDGKDSFPCIPWNQKAAKMTQPDLDFIAPEIQIDKTCTNLADMFSLGMVVCALYNGGKSLLESQQNPTLYVKKVNEMHNAFSDVAQNMPLGLVEPIEKMIQRDIRYRPTPQQFTQLKYFNDAVVQCLFTLEMMDSRDKKFKTEFLEDLEMITPEIPKKLLYRHVFPRLCQELKNQDLLLNVIPVFIAMTEVATHQEFAEKIYPGFKQLCCMQRPVQATVLLLDNLDIVLAKMPKEEIKTDILPIIMNMLDSNSLQGQEAAIATIGTIGEYLDDSVMRKTVLPKAKSVFIKATNPKMRMNALACIDRLLDSIDKMIILDEVLPFLTDVNYQDTEVLMAVIGIYKHMLSDKKFGLTHNLIATKVMPPLIPYTVHPGLTMEQFSQLIELLQEMLSIIDKQRRNKMKIEGMNYNTPCRQSIKMHRHSMVDKPRLEELLISKSEGYSSQSVDEPHSNKQFLSVDDEYIKTIQKAKSSPGTPEVQASRKQFTYSPTPQRRHSSIHGIQPTSCKSNSPNSNSTSSLREISPRSRRKSFQCRDSRGGGAHDGRGVPDGRGAGDGREREQHTRSKLESRSKPEISVDACQLLHHQDPSLLSPPSQNRRRRSSTSSLGPLIVPVGFSNPIQDQQVKESRSGMLDAISPNVQRKASFSSLGESVVQFFATAGKT</sequence>
<dbReference type="Pfam" id="PF00069">
    <property type="entry name" value="Pkinase"/>
    <property type="match status" value="1"/>
</dbReference>
<dbReference type="InterPro" id="IPR011989">
    <property type="entry name" value="ARM-like"/>
</dbReference>